<sequence length="200" mass="21398">MSSRSDDGDEDRAEMSTVERFMEANRRRFQREMEKSMGTHASIVTGHMGRAGWSVLLATGWAYRQGRAASRRLEREADEEEQTGLAAKGLAEHSIEEVRRMDTGSASDGDEQDTDDESESSTASSGMPSAPASDEGGPSGETGDNGSSEGGGKEGEDQGRAEETDSRDGLDKEGDDREEPDREGPDGDENGEESPGSDGK</sequence>
<gene>
    <name evidence="2" type="ORF">GGP61_001429</name>
</gene>
<feature type="compositionally biased region" description="Basic and acidic residues" evidence="1">
    <location>
        <begin position="90"/>
        <end position="102"/>
    </location>
</feature>
<organism evidence="2 3">
    <name type="scientific">Salinibacter ruber</name>
    <dbReference type="NCBI Taxonomy" id="146919"/>
    <lineage>
        <taxon>Bacteria</taxon>
        <taxon>Pseudomonadati</taxon>
        <taxon>Rhodothermota</taxon>
        <taxon>Rhodothermia</taxon>
        <taxon>Rhodothermales</taxon>
        <taxon>Salinibacteraceae</taxon>
        <taxon>Salinibacter</taxon>
    </lineage>
</organism>
<feature type="compositionally biased region" description="Basic and acidic residues" evidence="1">
    <location>
        <begin position="151"/>
        <end position="185"/>
    </location>
</feature>
<feature type="compositionally biased region" description="Low complexity" evidence="1">
    <location>
        <begin position="120"/>
        <end position="134"/>
    </location>
</feature>
<evidence type="ECO:0000313" key="3">
    <source>
        <dbReference type="Proteomes" id="UP001155057"/>
    </source>
</evidence>
<reference evidence="2" key="1">
    <citation type="submission" date="2022-08" db="EMBL/GenBank/DDBJ databases">
        <title>Genomic Encyclopedia of Type Strains, Phase V (KMG-V): Genome sequencing to study the core and pangenomes of soil and plant-associated prokaryotes.</title>
        <authorList>
            <person name="Whitman W."/>
        </authorList>
    </citation>
    <scope>NUCLEOTIDE SEQUENCE</scope>
    <source>
        <strain evidence="2">SP3049</strain>
    </source>
</reference>
<comment type="caution">
    <text evidence="2">The sequence shown here is derived from an EMBL/GenBank/DDBJ whole genome shotgun (WGS) entry which is preliminary data.</text>
</comment>
<evidence type="ECO:0000256" key="1">
    <source>
        <dbReference type="SAM" id="MobiDB-lite"/>
    </source>
</evidence>
<name>A0A9X2TEU4_9BACT</name>
<accession>A0A9X2TEU4</accession>
<feature type="compositionally biased region" description="Acidic residues" evidence="1">
    <location>
        <begin position="108"/>
        <end position="119"/>
    </location>
</feature>
<dbReference type="RefSeq" id="WP_259123702.1">
    <property type="nucleotide sequence ID" value="NZ_JANUAE010000004.1"/>
</dbReference>
<dbReference type="Proteomes" id="UP001155057">
    <property type="component" value="Unassembled WGS sequence"/>
</dbReference>
<feature type="region of interest" description="Disordered" evidence="1">
    <location>
        <begin position="1"/>
        <end position="22"/>
    </location>
</feature>
<dbReference type="AlphaFoldDB" id="A0A9X2TEU4"/>
<evidence type="ECO:0000313" key="2">
    <source>
        <dbReference type="EMBL" id="MCS3709825.1"/>
    </source>
</evidence>
<dbReference type="EMBL" id="JANUAE010000004">
    <property type="protein sequence ID" value="MCS3709825.1"/>
    <property type="molecule type" value="Genomic_DNA"/>
</dbReference>
<proteinExistence type="predicted"/>
<feature type="region of interest" description="Disordered" evidence="1">
    <location>
        <begin position="67"/>
        <end position="200"/>
    </location>
</feature>
<protein>
    <submittedName>
        <fullName evidence="2">Uncharacterized protein</fullName>
    </submittedName>
</protein>